<protein>
    <submittedName>
        <fullName evidence="1">Uncharacterized protein</fullName>
    </submittedName>
</protein>
<reference evidence="1 2" key="1">
    <citation type="submission" date="2019-02" db="EMBL/GenBank/DDBJ databases">
        <title>Deep-cultivation of Planctomycetes and their phenomic and genomic characterization uncovers novel biology.</title>
        <authorList>
            <person name="Wiegand S."/>
            <person name="Jogler M."/>
            <person name="Boedeker C."/>
            <person name="Pinto D."/>
            <person name="Vollmers J."/>
            <person name="Rivas-Marin E."/>
            <person name="Kohn T."/>
            <person name="Peeters S.H."/>
            <person name="Heuer A."/>
            <person name="Rast P."/>
            <person name="Oberbeckmann S."/>
            <person name="Bunk B."/>
            <person name="Jeske O."/>
            <person name="Meyerdierks A."/>
            <person name="Storesund J.E."/>
            <person name="Kallscheuer N."/>
            <person name="Luecker S."/>
            <person name="Lage O.M."/>
            <person name="Pohl T."/>
            <person name="Merkel B.J."/>
            <person name="Hornburger P."/>
            <person name="Mueller R.-W."/>
            <person name="Bruemmer F."/>
            <person name="Labrenz M."/>
            <person name="Spormann A.M."/>
            <person name="Op Den Camp H."/>
            <person name="Overmann J."/>
            <person name="Amann R."/>
            <person name="Jetten M.S.M."/>
            <person name="Mascher T."/>
            <person name="Medema M.H."/>
            <person name="Devos D.P."/>
            <person name="Kaster A.-K."/>
            <person name="Ovreas L."/>
            <person name="Rohde M."/>
            <person name="Galperin M.Y."/>
            <person name="Jogler C."/>
        </authorList>
    </citation>
    <scope>NUCLEOTIDE SEQUENCE [LARGE SCALE GENOMIC DNA]</scope>
    <source>
        <strain evidence="1 2">Enr8</strain>
    </source>
</reference>
<sequence length="51" mass="5579">MPNLGLSYAEKIQEAPFLEGVKGKQTDTVMQKMTDKCKKKAATGSCYGHES</sequence>
<comment type="caution">
    <text evidence="1">The sequence shown here is derived from an EMBL/GenBank/DDBJ whole genome shotgun (WGS) entry which is preliminary data.</text>
</comment>
<gene>
    <name evidence="1" type="ORF">Enr8_07570</name>
</gene>
<organism evidence="1 2">
    <name type="scientific">Blastopirellula retiformator</name>
    <dbReference type="NCBI Taxonomy" id="2527970"/>
    <lineage>
        <taxon>Bacteria</taxon>
        <taxon>Pseudomonadati</taxon>
        <taxon>Planctomycetota</taxon>
        <taxon>Planctomycetia</taxon>
        <taxon>Pirellulales</taxon>
        <taxon>Pirellulaceae</taxon>
        <taxon>Blastopirellula</taxon>
    </lineage>
</organism>
<proteinExistence type="predicted"/>
<name>A0A5C5VMX6_9BACT</name>
<evidence type="ECO:0000313" key="2">
    <source>
        <dbReference type="Proteomes" id="UP000318878"/>
    </source>
</evidence>
<dbReference type="AlphaFoldDB" id="A0A5C5VMX6"/>
<dbReference type="Proteomes" id="UP000318878">
    <property type="component" value="Unassembled WGS sequence"/>
</dbReference>
<accession>A0A5C5VMX6</accession>
<dbReference type="EMBL" id="SJPF01000001">
    <property type="protein sequence ID" value="TWT39062.1"/>
    <property type="molecule type" value="Genomic_DNA"/>
</dbReference>
<keyword evidence="2" id="KW-1185">Reference proteome</keyword>
<evidence type="ECO:0000313" key="1">
    <source>
        <dbReference type="EMBL" id="TWT39062.1"/>
    </source>
</evidence>